<protein>
    <recommendedName>
        <fullName evidence="5">Neutral ceramidase</fullName>
        <ecNumber evidence="5">3.5.1.23</ecNumber>
    </recommendedName>
</protein>
<evidence type="ECO:0000259" key="7">
    <source>
        <dbReference type="Pfam" id="PF17048"/>
    </source>
</evidence>
<accession>A0A024G732</accession>
<evidence type="ECO:0000256" key="5">
    <source>
        <dbReference type="RuleBase" id="RU366019"/>
    </source>
</evidence>
<feature type="active site" description="Nucleophile" evidence="3">
    <location>
        <position position="230"/>
    </location>
</feature>
<keyword evidence="5" id="KW-0746">Sphingolipid metabolism</keyword>
<comment type="catalytic activity">
    <reaction evidence="5">
        <text>an N-acylsphing-4-enine + H2O = sphing-4-enine + a fatty acid</text>
        <dbReference type="Rhea" id="RHEA:20856"/>
        <dbReference type="ChEBI" id="CHEBI:15377"/>
        <dbReference type="ChEBI" id="CHEBI:28868"/>
        <dbReference type="ChEBI" id="CHEBI:52639"/>
        <dbReference type="ChEBI" id="CHEBI:57756"/>
        <dbReference type="EC" id="3.5.1.23"/>
    </reaction>
</comment>
<name>A0A024G732_9STRA</name>
<keyword evidence="2 5" id="KW-0378">Hydrolase</keyword>
<evidence type="ECO:0000313" key="9">
    <source>
        <dbReference type="Proteomes" id="UP000053237"/>
    </source>
</evidence>
<dbReference type="Proteomes" id="UP000053237">
    <property type="component" value="Unassembled WGS sequence"/>
</dbReference>
<feature type="binding site" evidence="4">
    <location>
        <position position="400"/>
    </location>
    <ligand>
        <name>Zn(2+)</name>
        <dbReference type="ChEBI" id="CHEBI:29105"/>
    </ligand>
</feature>
<dbReference type="GO" id="GO:0005576">
    <property type="term" value="C:extracellular region"/>
    <property type="evidence" value="ECO:0007669"/>
    <property type="project" value="TreeGrafter"/>
</dbReference>
<feature type="binding site" evidence="4">
    <location>
        <position position="75"/>
    </location>
    <ligand>
        <name>Zn(2+)</name>
        <dbReference type="ChEBI" id="CHEBI:29105"/>
    </ligand>
</feature>
<comment type="similarity">
    <text evidence="1 5">Belongs to the neutral ceramidase family.</text>
</comment>
<evidence type="ECO:0000256" key="1">
    <source>
        <dbReference type="ARBA" id="ARBA00009835"/>
    </source>
</evidence>
<feature type="domain" description="Neutral/alkaline non-lysosomal ceramidase N-terminal" evidence="6">
    <location>
        <begin position="1"/>
        <end position="465"/>
    </location>
</feature>
<dbReference type="PANTHER" id="PTHR12670:SF1">
    <property type="entry name" value="NEUTRAL CERAMIDASE"/>
    <property type="match status" value="1"/>
</dbReference>
<dbReference type="InterPro" id="IPR006823">
    <property type="entry name" value="Ceramidase_alk"/>
</dbReference>
<feature type="binding site" evidence="4">
    <location>
        <position position="436"/>
    </location>
    <ligand>
        <name>Zn(2+)</name>
        <dbReference type="ChEBI" id="CHEBI:29105"/>
    </ligand>
</feature>
<comment type="caution">
    <text evidence="8">The sequence shown here is derived from an EMBL/GenBank/DDBJ whole genome shotgun (WGS) entry which is preliminary data.</text>
</comment>
<dbReference type="OrthoDB" id="191371at2759"/>
<dbReference type="GO" id="GO:0042759">
    <property type="term" value="P:long-chain fatty acid biosynthetic process"/>
    <property type="evidence" value="ECO:0007669"/>
    <property type="project" value="TreeGrafter"/>
</dbReference>
<dbReference type="GO" id="GO:0046872">
    <property type="term" value="F:metal ion binding"/>
    <property type="evidence" value="ECO:0007669"/>
    <property type="project" value="UniProtKB-KW"/>
</dbReference>
<dbReference type="InterPro" id="IPR038445">
    <property type="entry name" value="NCDase_C_sf"/>
</dbReference>
<evidence type="ECO:0000259" key="6">
    <source>
        <dbReference type="Pfam" id="PF04734"/>
    </source>
</evidence>
<dbReference type="PANTHER" id="PTHR12670">
    <property type="entry name" value="CERAMIDASE"/>
    <property type="match status" value="1"/>
</dbReference>
<dbReference type="AlphaFoldDB" id="A0A024G732"/>
<dbReference type="InterPro" id="IPR031329">
    <property type="entry name" value="NEUT/ALK_ceramidase_N"/>
</dbReference>
<dbReference type="EMBL" id="CAIX01000030">
    <property type="protein sequence ID" value="CCI42131.1"/>
    <property type="molecule type" value="Genomic_DNA"/>
</dbReference>
<evidence type="ECO:0000256" key="3">
    <source>
        <dbReference type="PIRSR" id="PIRSR606823-1"/>
    </source>
</evidence>
<evidence type="ECO:0000256" key="4">
    <source>
        <dbReference type="PIRSR" id="PIRSR606823-2"/>
    </source>
</evidence>
<feature type="domain" description="Neutral/alkaline non-lysosomal ceramidase C-terminal" evidence="7">
    <location>
        <begin position="482"/>
        <end position="635"/>
    </location>
</feature>
<dbReference type="GO" id="GO:0017040">
    <property type="term" value="F:N-acylsphingosine amidohydrolase activity"/>
    <property type="evidence" value="ECO:0007669"/>
    <property type="project" value="UniProtKB-UniRule"/>
</dbReference>
<keyword evidence="9" id="KW-1185">Reference proteome</keyword>
<evidence type="ECO:0000313" key="8">
    <source>
        <dbReference type="EMBL" id="CCI42131.1"/>
    </source>
</evidence>
<dbReference type="Gene3D" id="2.60.40.2300">
    <property type="entry name" value="Neutral/alkaline non-lysosomal ceramidase, C-terminal domain"/>
    <property type="match status" value="1"/>
</dbReference>
<dbReference type="Pfam" id="PF17048">
    <property type="entry name" value="Ceramidse_alk_C"/>
    <property type="match status" value="1"/>
</dbReference>
<keyword evidence="5" id="KW-0443">Lipid metabolism</keyword>
<dbReference type="GO" id="GO:0046514">
    <property type="term" value="P:ceramide catabolic process"/>
    <property type="evidence" value="ECO:0007669"/>
    <property type="project" value="InterPro"/>
</dbReference>
<feature type="binding site" evidence="4">
    <location>
        <position position="185"/>
    </location>
    <ligand>
        <name>Zn(2+)</name>
        <dbReference type="ChEBI" id="CHEBI:29105"/>
    </ligand>
</feature>
<dbReference type="InParanoid" id="A0A024G732"/>
<dbReference type="InterPro" id="IPR031331">
    <property type="entry name" value="NEUT/ALK_ceramidase_C"/>
</dbReference>
<dbReference type="Pfam" id="PF04734">
    <property type="entry name" value="Ceramidase_alk"/>
    <property type="match status" value="1"/>
</dbReference>
<keyword evidence="4" id="KW-0862">Zinc</keyword>
<dbReference type="GO" id="GO:0016020">
    <property type="term" value="C:membrane"/>
    <property type="evidence" value="ECO:0007669"/>
    <property type="project" value="GOC"/>
</dbReference>
<proteinExistence type="inferred from homology"/>
<dbReference type="GO" id="GO:0046512">
    <property type="term" value="P:sphingosine biosynthetic process"/>
    <property type="evidence" value="ECO:0007669"/>
    <property type="project" value="TreeGrafter"/>
</dbReference>
<comment type="cofactor">
    <cofactor evidence="4">
        <name>Zn(2+)</name>
        <dbReference type="ChEBI" id="CHEBI:29105"/>
    </cofactor>
    <text evidence="4">Binds 1 zinc ion per subunit.</text>
</comment>
<reference evidence="8 9" key="1">
    <citation type="submission" date="2012-05" db="EMBL/GenBank/DDBJ databases">
        <title>Recombination and specialization in a pathogen metapopulation.</title>
        <authorList>
            <person name="Gardiner A."/>
            <person name="Kemen E."/>
            <person name="Schultz-Larsen T."/>
            <person name="MacLean D."/>
            <person name="Van Oosterhout C."/>
            <person name="Jones J.D.G."/>
        </authorList>
    </citation>
    <scope>NUCLEOTIDE SEQUENCE [LARGE SCALE GENOMIC DNA]</scope>
    <source>
        <strain evidence="8 9">Ac Nc2</strain>
    </source>
</reference>
<evidence type="ECO:0000256" key="2">
    <source>
        <dbReference type="ARBA" id="ARBA00022801"/>
    </source>
</evidence>
<dbReference type="STRING" id="65357.A0A024G732"/>
<keyword evidence="4" id="KW-0479">Metal-binding</keyword>
<gene>
    <name evidence="8" type="ORF">BN9_029150</name>
</gene>
<dbReference type="EC" id="3.5.1.23" evidence="5"/>
<sequence>MIGYGQIRQTTQGLLNRLYARAFMLEERGKESRTVIVVCDLLAVFQVIHQKVLKELSQRFPGVYTEQNVVLHATHTHSTPGGTSAYALYSFSTLGFHRDSFDTIVNGIIKAIEQAHLSMEEGCVRYSKAKAQKTGINRSPFAYSANPKEERDRYKEKIDSELRLIQFWSANGSRLRGLLAFFPVHATSLTSENHLISGDNHGYAEYVLEDKFRERSTIVAIGNSNSGDVSPNLVHRGDGTLTGEGKDDIESAEIIGGRLAEKVLWLLDQKSTCLTAPLSSKLSYVDFSNVVIGNWTLFNSTDVKKRRTCPAVLGQNFIAGTEDGRGFSMFYEGDLKTNPYLGVLQRVLFQLPEWVAECHLHYKVPFVGTGLATPAPWTPNILPLQIVRIGPIALVVTSFEVTTMAGRRIRDTLLNAFNQSVSDIEIVATSNGYAQYVTTFEEYKVQEYEGASTLFGPHQLEAMQQELVRISLSVLSPELFPIERGPLPYEFDFSSLVDLESGVIFDSVPWGKRFGDLHRDVCAKYDIGATVEVSFYGGHPKVRYDEIKSFCDVEKMGQSRKRSQAQIWLRDDSWDVRMYWSRLGLSFNKVTCSWYIRNGSRTSVSGTYRMKHHGFAKLWTGDSEAYIGNSSTFMVS</sequence>
<organism evidence="8 9">
    <name type="scientific">Albugo candida</name>
    <dbReference type="NCBI Taxonomy" id="65357"/>
    <lineage>
        <taxon>Eukaryota</taxon>
        <taxon>Sar</taxon>
        <taxon>Stramenopiles</taxon>
        <taxon>Oomycota</taxon>
        <taxon>Peronosporomycetes</taxon>
        <taxon>Albuginales</taxon>
        <taxon>Albuginaceae</taxon>
        <taxon>Albugo</taxon>
    </lineage>
</organism>